<dbReference type="InterPro" id="IPR053011">
    <property type="entry name" value="SDR_family_member_7"/>
</dbReference>
<dbReference type="Proteomes" id="UP001519460">
    <property type="component" value="Unassembled WGS sequence"/>
</dbReference>
<dbReference type="PANTHER" id="PTHR44269:SF1">
    <property type="entry name" value="DEHYDROGENASE_REDUCTASE SDR FAMILY MEMBER 7"/>
    <property type="match status" value="1"/>
</dbReference>
<evidence type="ECO:0000256" key="2">
    <source>
        <dbReference type="RuleBase" id="RU000363"/>
    </source>
</evidence>
<dbReference type="PROSITE" id="PS00061">
    <property type="entry name" value="ADH_SHORT"/>
    <property type="match status" value="1"/>
</dbReference>
<evidence type="ECO:0008006" key="5">
    <source>
        <dbReference type="Google" id="ProtNLM"/>
    </source>
</evidence>
<proteinExistence type="inferred from homology"/>
<organism evidence="3 4">
    <name type="scientific">Batillaria attramentaria</name>
    <dbReference type="NCBI Taxonomy" id="370345"/>
    <lineage>
        <taxon>Eukaryota</taxon>
        <taxon>Metazoa</taxon>
        <taxon>Spiralia</taxon>
        <taxon>Lophotrochozoa</taxon>
        <taxon>Mollusca</taxon>
        <taxon>Gastropoda</taxon>
        <taxon>Caenogastropoda</taxon>
        <taxon>Sorbeoconcha</taxon>
        <taxon>Cerithioidea</taxon>
        <taxon>Batillariidae</taxon>
        <taxon>Batillaria</taxon>
    </lineage>
</organism>
<evidence type="ECO:0000256" key="1">
    <source>
        <dbReference type="ARBA" id="ARBA00023002"/>
    </source>
</evidence>
<dbReference type="Pfam" id="PF00106">
    <property type="entry name" value="adh_short"/>
    <property type="match status" value="1"/>
</dbReference>
<dbReference type="CDD" id="cd05332">
    <property type="entry name" value="11beta-HSD1_like_SDR_c"/>
    <property type="match status" value="1"/>
</dbReference>
<sequence>MNHVTEFLRGQVIWVTGASSGIGEALVYQLASVGCRLILSARRTEELERVKKQCLLCGPLKDEDILVLTLDSTKFGTHAAAVEKVLEHFKQIDVLVNNAGRSQRAAWADISLEVDRQMLETNVLGVLSLTKCVLPHMMQRKAGHIVVMSSIAGKVGAPFSGSYTGSKHALHGWFETLRVEGAEYNIDVTLLCPGPVFSRLFEQAFTGEPGKVLGREMGKEEKRMETSRCAYLCAVAIANRLDEAWISLQPVLVGTYVAQYAPSFYRGRMKRMGVEQLLKIREGQ</sequence>
<evidence type="ECO:0000313" key="4">
    <source>
        <dbReference type="Proteomes" id="UP001519460"/>
    </source>
</evidence>
<dbReference type="InterPro" id="IPR002347">
    <property type="entry name" value="SDR_fam"/>
</dbReference>
<keyword evidence="4" id="KW-1185">Reference proteome</keyword>
<gene>
    <name evidence="3" type="ORF">BaRGS_00027594</name>
</gene>
<reference evidence="3 4" key="1">
    <citation type="journal article" date="2023" name="Sci. Data">
        <title>Genome assembly of the Korean intertidal mud-creeper Batillaria attramentaria.</title>
        <authorList>
            <person name="Patra A.K."/>
            <person name="Ho P.T."/>
            <person name="Jun S."/>
            <person name="Lee S.J."/>
            <person name="Kim Y."/>
            <person name="Won Y.J."/>
        </authorList>
    </citation>
    <scope>NUCLEOTIDE SEQUENCE [LARGE SCALE GENOMIC DNA]</scope>
    <source>
        <strain evidence="3">Wonlab-2016</strain>
    </source>
</reference>
<dbReference type="Gene3D" id="3.40.50.720">
    <property type="entry name" value="NAD(P)-binding Rossmann-like Domain"/>
    <property type="match status" value="1"/>
</dbReference>
<dbReference type="EMBL" id="JACVVK020000266">
    <property type="protein sequence ID" value="KAK7481161.1"/>
    <property type="molecule type" value="Genomic_DNA"/>
</dbReference>
<protein>
    <recommendedName>
        <fullName evidence="5">Dehydrogenase/reductase SDR family member 7</fullName>
    </recommendedName>
</protein>
<comment type="caution">
    <text evidence="3">The sequence shown here is derived from an EMBL/GenBank/DDBJ whole genome shotgun (WGS) entry which is preliminary data.</text>
</comment>
<dbReference type="PRINTS" id="PR00080">
    <property type="entry name" value="SDRFAMILY"/>
</dbReference>
<comment type="similarity">
    <text evidence="2">Belongs to the short-chain dehydrogenases/reductases (SDR) family.</text>
</comment>
<evidence type="ECO:0000313" key="3">
    <source>
        <dbReference type="EMBL" id="KAK7481161.1"/>
    </source>
</evidence>
<dbReference type="InterPro" id="IPR020904">
    <property type="entry name" value="Sc_DH/Rdtase_CS"/>
</dbReference>
<dbReference type="AlphaFoldDB" id="A0ABD0K1G4"/>
<keyword evidence="1" id="KW-0560">Oxidoreductase</keyword>
<dbReference type="PRINTS" id="PR00081">
    <property type="entry name" value="GDHRDH"/>
</dbReference>
<dbReference type="GO" id="GO:0016491">
    <property type="term" value="F:oxidoreductase activity"/>
    <property type="evidence" value="ECO:0007669"/>
    <property type="project" value="UniProtKB-KW"/>
</dbReference>
<name>A0ABD0K1G4_9CAEN</name>
<dbReference type="PANTHER" id="PTHR44269">
    <property type="entry name" value="DEHYDROGENASE/REDUCTASE SDR FAMILY MEMBER 7-RELATED"/>
    <property type="match status" value="1"/>
</dbReference>
<dbReference type="SUPFAM" id="SSF51735">
    <property type="entry name" value="NAD(P)-binding Rossmann-fold domains"/>
    <property type="match status" value="1"/>
</dbReference>
<dbReference type="InterPro" id="IPR036291">
    <property type="entry name" value="NAD(P)-bd_dom_sf"/>
</dbReference>
<accession>A0ABD0K1G4</accession>